<reference evidence="1" key="1">
    <citation type="submission" date="2021-01" db="EMBL/GenBank/DDBJ databases">
        <authorList>
            <person name="Corre E."/>
            <person name="Pelletier E."/>
            <person name="Niang G."/>
            <person name="Scheremetjew M."/>
            <person name="Finn R."/>
            <person name="Kale V."/>
            <person name="Holt S."/>
            <person name="Cochrane G."/>
            <person name="Meng A."/>
            <person name="Brown T."/>
            <person name="Cohen L."/>
        </authorList>
    </citation>
    <scope>NUCLEOTIDE SEQUENCE</scope>
    <source>
        <strain evidence="1">CCMP1594</strain>
    </source>
</reference>
<dbReference type="AlphaFoldDB" id="A0A7S4FKD3"/>
<gene>
    <name evidence="1" type="ORF">EGYM00163_LOCUS11017</name>
</gene>
<dbReference type="EMBL" id="HBJA01032910">
    <property type="protein sequence ID" value="CAE0799896.1"/>
    <property type="molecule type" value="Transcribed_RNA"/>
</dbReference>
<name>A0A7S4FKD3_9EUGL</name>
<proteinExistence type="predicted"/>
<evidence type="ECO:0000313" key="1">
    <source>
        <dbReference type="EMBL" id="CAE0799896.1"/>
    </source>
</evidence>
<accession>A0A7S4FKD3</accession>
<sequence>MSGGEHPPKFRVLNVHHHSAPTNKIAHFLPHSQKTQTTSFKKSRSHKSKAKHWTLVALHRSQRAFMEPPPRPPAAPLLVIQTISGVLFPSSWALKFGFHLSGYGREKCLISLGYGDFKWPKIWGGGFHGRLPKHLLPNVGRTWGNACLFLPPLCAPA</sequence>
<organism evidence="1">
    <name type="scientific">Eutreptiella gymnastica</name>
    <dbReference type="NCBI Taxonomy" id="73025"/>
    <lineage>
        <taxon>Eukaryota</taxon>
        <taxon>Discoba</taxon>
        <taxon>Euglenozoa</taxon>
        <taxon>Euglenida</taxon>
        <taxon>Spirocuta</taxon>
        <taxon>Euglenophyceae</taxon>
        <taxon>Eutreptiales</taxon>
        <taxon>Eutreptiaceae</taxon>
        <taxon>Eutreptiella</taxon>
    </lineage>
</organism>
<protein>
    <submittedName>
        <fullName evidence="1">Uncharacterized protein</fullName>
    </submittedName>
</protein>